<dbReference type="InterPro" id="IPR016032">
    <property type="entry name" value="Sig_transdc_resp-reg_C-effctor"/>
</dbReference>
<dbReference type="SUPFAM" id="SSF46894">
    <property type="entry name" value="C-terminal effector domain of the bipartite response regulators"/>
    <property type="match status" value="1"/>
</dbReference>
<dbReference type="InterPro" id="IPR000792">
    <property type="entry name" value="Tscrpt_reg_LuxR_C"/>
</dbReference>
<protein>
    <submittedName>
        <fullName evidence="6">GAF domain-containing protein</fullName>
    </submittedName>
</protein>
<dbReference type="Gene3D" id="1.10.10.10">
    <property type="entry name" value="Winged helix-like DNA-binding domain superfamily/Winged helix DNA-binding domain"/>
    <property type="match status" value="1"/>
</dbReference>
<feature type="coiled-coil region" evidence="4">
    <location>
        <begin position="150"/>
        <end position="202"/>
    </location>
</feature>
<reference evidence="6 7" key="1">
    <citation type="submission" date="2020-05" db="EMBL/GenBank/DDBJ databases">
        <title>Azospirillum oleiclasticum sp. nov, a nitrogen-fixing and heavy crude oil-emulsifying bacterium isolated from the crude oil of Yumen Oilfield.</title>
        <authorList>
            <person name="Wu D."/>
            <person name="Cai M."/>
            <person name="Zhang X."/>
        </authorList>
    </citation>
    <scope>NUCLEOTIDE SEQUENCE [LARGE SCALE GENOMIC DNA]</scope>
    <source>
        <strain evidence="6 7">ROY-1-1-2</strain>
    </source>
</reference>
<comment type="caution">
    <text evidence="6">The sequence shown here is derived from an EMBL/GenBank/DDBJ whole genome shotgun (WGS) entry which is preliminary data.</text>
</comment>
<dbReference type="Pfam" id="PF01590">
    <property type="entry name" value="GAF"/>
    <property type="match status" value="1"/>
</dbReference>
<keyword evidence="2" id="KW-0238">DNA-binding</keyword>
<evidence type="ECO:0000256" key="3">
    <source>
        <dbReference type="ARBA" id="ARBA00023163"/>
    </source>
</evidence>
<evidence type="ECO:0000256" key="4">
    <source>
        <dbReference type="SAM" id="Coils"/>
    </source>
</evidence>
<evidence type="ECO:0000256" key="2">
    <source>
        <dbReference type="ARBA" id="ARBA00023125"/>
    </source>
</evidence>
<dbReference type="InterPro" id="IPR036388">
    <property type="entry name" value="WH-like_DNA-bd_sf"/>
</dbReference>
<dbReference type="InterPro" id="IPR003018">
    <property type="entry name" value="GAF"/>
</dbReference>
<feature type="domain" description="HTH luxR-type" evidence="5">
    <location>
        <begin position="248"/>
        <end position="313"/>
    </location>
</feature>
<keyword evidence="7" id="KW-1185">Reference proteome</keyword>
<keyword evidence="4" id="KW-0175">Coiled coil</keyword>
<evidence type="ECO:0000259" key="5">
    <source>
        <dbReference type="PROSITE" id="PS50043"/>
    </source>
</evidence>
<evidence type="ECO:0000313" key="7">
    <source>
        <dbReference type="Proteomes" id="UP000584642"/>
    </source>
</evidence>
<dbReference type="RefSeq" id="WP_180285836.1">
    <property type="nucleotide sequence ID" value="NZ_JABFDB010000034.1"/>
</dbReference>
<dbReference type="PROSITE" id="PS50043">
    <property type="entry name" value="HTH_LUXR_2"/>
    <property type="match status" value="1"/>
</dbReference>
<gene>
    <name evidence="6" type="ORF">HND93_30515</name>
</gene>
<dbReference type="SUPFAM" id="SSF55781">
    <property type="entry name" value="GAF domain-like"/>
    <property type="match status" value="1"/>
</dbReference>
<keyword evidence="3" id="KW-0804">Transcription</keyword>
<accession>A0ABX2TI90</accession>
<dbReference type="PROSITE" id="PS00622">
    <property type="entry name" value="HTH_LUXR_1"/>
    <property type="match status" value="1"/>
</dbReference>
<dbReference type="SMART" id="SM00421">
    <property type="entry name" value="HTH_LUXR"/>
    <property type="match status" value="1"/>
</dbReference>
<evidence type="ECO:0000256" key="1">
    <source>
        <dbReference type="ARBA" id="ARBA00023015"/>
    </source>
</evidence>
<dbReference type="SMART" id="SM00065">
    <property type="entry name" value="GAF"/>
    <property type="match status" value="1"/>
</dbReference>
<keyword evidence="1" id="KW-0805">Transcription regulation</keyword>
<dbReference type="PANTHER" id="PTHR44688">
    <property type="entry name" value="DNA-BINDING TRANSCRIPTIONAL ACTIVATOR DEVR_DOSR"/>
    <property type="match status" value="1"/>
</dbReference>
<dbReference type="InterPro" id="IPR029016">
    <property type="entry name" value="GAF-like_dom_sf"/>
</dbReference>
<dbReference type="PANTHER" id="PTHR44688:SF16">
    <property type="entry name" value="DNA-BINDING TRANSCRIPTIONAL ACTIVATOR DEVR_DOSR"/>
    <property type="match status" value="1"/>
</dbReference>
<dbReference type="PRINTS" id="PR00038">
    <property type="entry name" value="HTHLUXR"/>
</dbReference>
<dbReference type="Gene3D" id="3.30.450.40">
    <property type="match status" value="1"/>
</dbReference>
<name>A0ABX2TI90_9PROT</name>
<evidence type="ECO:0000313" key="6">
    <source>
        <dbReference type="EMBL" id="NYZ24059.1"/>
    </source>
</evidence>
<dbReference type="Proteomes" id="UP000584642">
    <property type="component" value="Unassembled WGS sequence"/>
</dbReference>
<proteinExistence type="predicted"/>
<sequence>MTVVPAEMVGRWQRIVDLLAELLRVPAGLVMEADPPVHRVLVSSDTPDNPYRPGDGFLIRKGLYCDTVMATKAELLVRNANTTAEWRDNPDLEFGMSFYLGLPLLWPDGRVFGTICVLDRSDNERAARYRELLSEFRGTIENDLTLIATLEENRRLATELRSSLDRLEERVAERTAELGEANAALRVLLRRLEESRHEIEQQVMDGLCERVLPHLPAIRAAAPGPGRAYVDLLESGIRGITSAFSKRLSATLAQLTPAESEVAQLIAEGHSTKDIARIIGRAVSTVEFHRNNLRRKLGLDSQKVSLRGYLSSMER</sequence>
<dbReference type="EMBL" id="JABFDB010000034">
    <property type="protein sequence ID" value="NYZ24059.1"/>
    <property type="molecule type" value="Genomic_DNA"/>
</dbReference>
<dbReference type="CDD" id="cd06170">
    <property type="entry name" value="LuxR_C_like"/>
    <property type="match status" value="1"/>
</dbReference>
<organism evidence="6 7">
    <name type="scientific">Azospirillum oleiclasticum</name>
    <dbReference type="NCBI Taxonomy" id="2735135"/>
    <lineage>
        <taxon>Bacteria</taxon>
        <taxon>Pseudomonadati</taxon>
        <taxon>Pseudomonadota</taxon>
        <taxon>Alphaproteobacteria</taxon>
        <taxon>Rhodospirillales</taxon>
        <taxon>Azospirillaceae</taxon>
        <taxon>Azospirillum</taxon>
    </lineage>
</organism>
<dbReference type="Pfam" id="PF00196">
    <property type="entry name" value="GerE"/>
    <property type="match status" value="1"/>
</dbReference>